<evidence type="ECO:0000256" key="1">
    <source>
        <dbReference type="SAM" id="Coils"/>
    </source>
</evidence>
<comment type="caution">
    <text evidence="3">The sequence shown here is derived from an EMBL/GenBank/DDBJ whole genome shotgun (WGS) entry which is preliminary data.</text>
</comment>
<dbReference type="AlphaFoldDB" id="A0AAW0MSD8"/>
<keyword evidence="4" id="KW-1185">Reference proteome</keyword>
<name>A0AAW0MSD8_9GOBI</name>
<evidence type="ECO:0000313" key="4">
    <source>
        <dbReference type="Proteomes" id="UP001460270"/>
    </source>
</evidence>
<evidence type="ECO:0000256" key="2">
    <source>
        <dbReference type="SAM" id="MobiDB-lite"/>
    </source>
</evidence>
<keyword evidence="1" id="KW-0175">Coiled coil</keyword>
<reference evidence="4" key="1">
    <citation type="submission" date="2024-04" db="EMBL/GenBank/DDBJ databases">
        <title>Salinicola lusitanus LLJ914,a marine bacterium isolated from the Okinawa Trough.</title>
        <authorList>
            <person name="Li J."/>
        </authorList>
    </citation>
    <scope>NUCLEOTIDE SEQUENCE [LARGE SCALE GENOMIC DNA]</scope>
</reference>
<feature type="compositionally biased region" description="Polar residues" evidence="2">
    <location>
        <begin position="78"/>
        <end position="92"/>
    </location>
</feature>
<dbReference type="Proteomes" id="UP001460270">
    <property type="component" value="Unassembled WGS sequence"/>
</dbReference>
<proteinExistence type="predicted"/>
<organism evidence="3 4">
    <name type="scientific">Mugilogobius chulae</name>
    <name type="common">yellowstripe goby</name>
    <dbReference type="NCBI Taxonomy" id="88201"/>
    <lineage>
        <taxon>Eukaryota</taxon>
        <taxon>Metazoa</taxon>
        <taxon>Chordata</taxon>
        <taxon>Craniata</taxon>
        <taxon>Vertebrata</taxon>
        <taxon>Euteleostomi</taxon>
        <taxon>Actinopterygii</taxon>
        <taxon>Neopterygii</taxon>
        <taxon>Teleostei</taxon>
        <taxon>Neoteleostei</taxon>
        <taxon>Acanthomorphata</taxon>
        <taxon>Gobiaria</taxon>
        <taxon>Gobiiformes</taxon>
        <taxon>Gobioidei</taxon>
        <taxon>Gobiidae</taxon>
        <taxon>Gobionellinae</taxon>
        <taxon>Mugilogobius</taxon>
    </lineage>
</organism>
<feature type="coiled-coil region" evidence="1">
    <location>
        <begin position="23"/>
        <end position="54"/>
    </location>
</feature>
<protein>
    <submittedName>
        <fullName evidence="3">Uncharacterized protein</fullName>
    </submittedName>
</protein>
<accession>A0AAW0MSD8</accession>
<evidence type="ECO:0000313" key="3">
    <source>
        <dbReference type="EMBL" id="KAK7884123.1"/>
    </source>
</evidence>
<dbReference type="EMBL" id="JBBPFD010000020">
    <property type="protein sequence ID" value="KAK7884123.1"/>
    <property type="molecule type" value="Genomic_DNA"/>
</dbReference>
<feature type="region of interest" description="Disordered" evidence="2">
    <location>
        <begin position="63"/>
        <end position="101"/>
    </location>
</feature>
<sequence length="150" mass="17098">MSKTQTLRGLVNARLTAAADEIFALFEATIAEFEEELRRSKEREKQSKQQLLDLLNPKVVLLRANQRSHESPEPGLNQGLNRGLNQGLNQRSELGPDQRLDFGLNQDLDLEIVESPPQIKEEEPEEKFVKVEEEEEDLVQVFSQDSSDVL</sequence>
<gene>
    <name evidence="3" type="ORF">WMY93_027246</name>
</gene>